<feature type="region of interest" description="ACP-binding" evidence="10">
    <location>
        <begin position="249"/>
        <end position="253"/>
    </location>
</feature>
<keyword evidence="4 10" id="KW-0808">Transferase</keyword>
<dbReference type="NCBIfam" id="TIGR00747">
    <property type="entry name" value="fabH"/>
    <property type="match status" value="1"/>
</dbReference>
<comment type="function">
    <text evidence="10">Catalyzes the condensation reaction of fatty acid synthesis by the addition to an acyl acceptor of two carbons from malonyl-ACP. Catalyzes the first condensation reaction which initiates fatty acid synthesis and may therefore play a role in governing the total rate of fatty acid production. Possesses both acetoacetyl-ACP synthase and acetyl transacylase activities. Its substrate specificity determines the biosynthesis of branched-chain and/or straight-chain of fatty acids.</text>
</comment>
<evidence type="ECO:0000256" key="6">
    <source>
        <dbReference type="ARBA" id="ARBA00023098"/>
    </source>
</evidence>
<evidence type="ECO:0000256" key="9">
    <source>
        <dbReference type="ARBA" id="ARBA00023315"/>
    </source>
</evidence>
<evidence type="ECO:0000256" key="3">
    <source>
        <dbReference type="ARBA" id="ARBA00022516"/>
    </source>
</evidence>
<evidence type="ECO:0000256" key="8">
    <source>
        <dbReference type="ARBA" id="ARBA00023268"/>
    </source>
</evidence>
<comment type="domain">
    <text evidence="10">The last Arg residue of the ACP-binding site is essential for the weak association between ACP/AcpP and FabH.</text>
</comment>
<keyword evidence="14" id="KW-1185">Reference proteome</keyword>
<dbReference type="EC" id="2.3.1.180" evidence="10"/>
<feature type="active site" evidence="10">
    <location>
        <position position="111"/>
    </location>
</feature>
<keyword evidence="2 10" id="KW-0963">Cytoplasm</keyword>
<dbReference type="EMBL" id="CAKLPX010000004">
    <property type="protein sequence ID" value="CAH0993109.1"/>
    <property type="molecule type" value="Genomic_DNA"/>
</dbReference>
<evidence type="ECO:0000313" key="13">
    <source>
        <dbReference type="EMBL" id="CAH0993109.1"/>
    </source>
</evidence>
<evidence type="ECO:0000259" key="12">
    <source>
        <dbReference type="Pfam" id="PF08545"/>
    </source>
</evidence>
<dbReference type="PANTHER" id="PTHR43091:SF2">
    <property type="entry name" value="BETA-KETOACYL-[ACYL-CARRIER-PROTEIN] SYNTHASE III 2"/>
    <property type="match status" value="1"/>
</dbReference>
<dbReference type="CDD" id="cd00830">
    <property type="entry name" value="KAS_III"/>
    <property type="match status" value="1"/>
</dbReference>
<keyword evidence="3 10" id="KW-0444">Lipid biosynthesis</keyword>
<accession>A0ABN8ELX7</accession>
<reference evidence="13" key="1">
    <citation type="submission" date="2021-12" db="EMBL/GenBank/DDBJ databases">
        <authorList>
            <person name="Rodrigo-Torres L."/>
            <person name="Arahal R. D."/>
            <person name="Lucena T."/>
        </authorList>
    </citation>
    <scope>NUCLEOTIDE SEQUENCE</scope>
    <source>
        <strain evidence="13">CECT 8267</strain>
    </source>
</reference>
<comment type="pathway">
    <text evidence="10">Lipid metabolism; fatty acid biosynthesis.</text>
</comment>
<feature type="domain" description="Beta-ketoacyl-[acyl-carrier-protein] synthase III N-terminal" evidence="12">
    <location>
        <begin position="105"/>
        <end position="182"/>
    </location>
</feature>
<proteinExistence type="inferred from homology"/>
<comment type="subcellular location">
    <subcellularLocation>
        <location evidence="10">Cytoplasm</location>
    </subcellularLocation>
</comment>
<dbReference type="Pfam" id="PF08541">
    <property type="entry name" value="ACP_syn_III_C"/>
    <property type="match status" value="1"/>
</dbReference>
<dbReference type="Gene3D" id="3.40.47.10">
    <property type="match status" value="1"/>
</dbReference>
<keyword evidence="8 10" id="KW-0511">Multifunctional enzyme</keyword>
<keyword evidence="5 10" id="KW-0276">Fatty acid metabolism</keyword>
<dbReference type="NCBIfam" id="NF006829">
    <property type="entry name" value="PRK09352.1"/>
    <property type="match status" value="1"/>
</dbReference>
<sequence length="370" mass="38925">MTYAKITGWGKCVPPTVLTNAEISNFVETTDEWIVSRTGIEERRVTHVQLSELATLAAKRAIAAAGLQGSDIDLVILCTASGDSLIPNTASAVQRNIGAHQAAAFDSNAACTGFLYGIQMATALIQNGSNQRAVVIGADRLNYFINWADRASAVLFGDGAGAVVLEASTEKSGMIASKLGCDTEKRDILEVQGPGTYVDRFHTSACYNVAFEGPEIFKRAINGMNGACTSALESAGLSGDDIDVIVPHQANLRIIQTLAKKMGVSMDKVMVNIEKYGNTSAASVAIALCEAVEQGRVQPGSNILTAAFGAGLTYAGMVIKWGDRVTPINTIDDELPPCDKTATELIQTAIDGCLKATAEGTVNFARSPKA</sequence>
<name>A0ABN8ELX7_9GAMM</name>
<gene>
    <name evidence="13" type="primary">fabH2</name>
    <name evidence="10" type="synonym">fabH</name>
    <name evidence="13" type="ORF">SIN8267_03248</name>
</gene>
<organism evidence="13 14">
    <name type="scientific">Sinobacterium norvegicum</name>
    <dbReference type="NCBI Taxonomy" id="1641715"/>
    <lineage>
        <taxon>Bacteria</taxon>
        <taxon>Pseudomonadati</taxon>
        <taxon>Pseudomonadota</taxon>
        <taxon>Gammaproteobacteria</taxon>
        <taxon>Cellvibrionales</taxon>
        <taxon>Spongiibacteraceae</taxon>
        <taxon>Sinobacterium</taxon>
    </lineage>
</organism>
<dbReference type="Proteomes" id="UP000838100">
    <property type="component" value="Unassembled WGS sequence"/>
</dbReference>
<keyword evidence="9 10" id="KW-0012">Acyltransferase</keyword>
<evidence type="ECO:0000259" key="11">
    <source>
        <dbReference type="Pfam" id="PF08541"/>
    </source>
</evidence>
<evidence type="ECO:0000256" key="1">
    <source>
        <dbReference type="ARBA" id="ARBA00008642"/>
    </source>
</evidence>
<keyword evidence="6 10" id="KW-0443">Lipid metabolism</keyword>
<dbReference type="Pfam" id="PF08545">
    <property type="entry name" value="ACP_syn_III"/>
    <property type="match status" value="1"/>
</dbReference>
<dbReference type="InterPro" id="IPR004655">
    <property type="entry name" value="FabH"/>
</dbReference>
<evidence type="ECO:0000256" key="10">
    <source>
        <dbReference type="HAMAP-Rule" id="MF_01815"/>
    </source>
</evidence>
<keyword evidence="7 10" id="KW-0275">Fatty acid biosynthesis</keyword>
<evidence type="ECO:0000256" key="5">
    <source>
        <dbReference type="ARBA" id="ARBA00022832"/>
    </source>
</evidence>
<dbReference type="InterPro" id="IPR013747">
    <property type="entry name" value="ACP_syn_III_C"/>
</dbReference>
<comment type="similarity">
    <text evidence="1 10">Belongs to the thiolase-like superfamily. FabH family.</text>
</comment>
<protein>
    <recommendedName>
        <fullName evidence="10">Beta-ketoacyl-[acyl-carrier-protein] synthase III</fullName>
        <shortName evidence="10">Beta-ketoacyl-ACP synthase III</shortName>
        <shortName evidence="10">KAS III</shortName>
        <ecNumber evidence="10">2.3.1.180</ecNumber>
    </recommendedName>
    <alternativeName>
        <fullName evidence="10">3-oxoacyl-[acyl-carrier-protein] synthase 3</fullName>
    </alternativeName>
    <alternativeName>
        <fullName evidence="10">3-oxoacyl-[acyl-carrier-protein] synthase III</fullName>
    </alternativeName>
</protein>
<evidence type="ECO:0000313" key="14">
    <source>
        <dbReference type="Proteomes" id="UP000838100"/>
    </source>
</evidence>
<evidence type="ECO:0000256" key="7">
    <source>
        <dbReference type="ARBA" id="ARBA00023160"/>
    </source>
</evidence>
<feature type="domain" description="Beta-ketoacyl-[acyl-carrier-protein] synthase III C-terminal" evidence="11">
    <location>
        <begin position="232"/>
        <end position="321"/>
    </location>
</feature>
<evidence type="ECO:0000256" key="4">
    <source>
        <dbReference type="ARBA" id="ARBA00022679"/>
    </source>
</evidence>
<dbReference type="PANTHER" id="PTHR43091">
    <property type="entry name" value="3-OXOACYL-[ACYL-CARRIER-PROTEIN] SYNTHASE"/>
    <property type="match status" value="1"/>
</dbReference>
<dbReference type="InterPro" id="IPR013751">
    <property type="entry name" value="ACP_syn_III_N"/>
</dbReference>
<comment type="subunit">
    <text evidence="10">Homodimer.</text>
</comment>
<dbReference type="GO" id="GO:0033818">
    <property type="term" value="F:beta-ketoacyl-acyl-carrier-protein synthase III activity"/>
    <property type="evidence" value="ECO:0007669"/>
    <property type="project" value="UniProtKB-EC"/>
</dbReference>
<evidence type="ECO:0000256" key="2">
    <source>
        <dbReference type="ARBA" id="ARBA00022490"/>
    </source>
</evidence>
<comment type="caution">
    <text evidence="13">The sequence shown here is derived from an EMBL/GenBank/DDBJ whole genome shotgun (WGS) entry which is preliminary data.</text>
</comment>
<comment type="catalytic activity">
    <reaction evidence="10">
        <text>malonyl-[ACP] + acetyl-CoA + H(+) = 3-oxobutanoyl-[ACP] + CO2 + CoA</text>
        <dbReference type="Rhea" id="RHEA:12080"/>
        <dbReference type="Rhea" id="RHEA-COMP:9623"/>
        <dbReference type="Rhea" id="RHEA-COMP:9625"/>
        <dbReference type="ChEBI" id="CHEBI:15378"/>
        <dbReference type="ChEBI" id="CHEBI:16526"/>
        <dbReference type="ChEBI" id="CHEBI:57287"/>
        <dbReference type="ChEBI" id="CHEBI:57288"/>
        <dbReference type="ChEBI" id="CHEBI:78449"/>
        <dbReference type="ChEBI" id="CHEBI:78450"/>
        <dbReference type="EC" id="2.3.1.180"/>
    </reaction>
</comment>
<dbReference type="RefSeq" id="WP_237445790.1">
    <property type="nucleotide sequence ID" value="NZ_CAKLPX010000004.1"/>
</dbReference>
<feature type="active site" evidence="10">
    <location>
        <position position="278"/>
    </location>
</feature>
<dbReference type="SUPFAM" id="SSF53901">
    <property type="entry name" value="Thiolase-like"/>
    <property type="match status" value="1"/>
</dbReference>
<feature type="active site" evidence="10">
    <location>
        <position position="248"/>
    </location>
</feature>
<dbReference type="HAMAP" id="MF_01815">
    <property type="entry name" value="FabH"/>
    <property type="match status" value="1"/>
</dbReference>
<dbReference type="InterPro" id="IPR016039">
    <property type="entry name" value="Thiolase-like"/>
</dbReference>